<evidence type="ECO:0000259" key="7">
    <source>
        <dbReference type="PROSITE" id="PS50404"/>
    </source>
</evidence>
<dbReference type="SFLD" id="SFLDG00358">
    <property type="entry name" value="Main_(cytGST)"/>
    <property type="match status" value="1"/>
</dbReference>
<dbReference type="PROSITE" id="PS50405">
    <property type="entry name" value="GST_CTER"/>
    <property type="match status" value="1"/>
</dbReference>
<name>A0A0G2FWB6_9PEZI</name>
<dbReference type="SUPFAM" id="SSF52833">
    <property type="entry name" value="Thioredoxin-like"/>
    <property type="match status" value="1"/>
</dbReference>
<dbReference type="InterPro" id="IPR040079">
    <property type="entry name" value="Glutathione_S-Trfase"/>
</dbReference>
<dbReference type="InterPro" id="IPR036282">
    <property type="entry name" value="Glutathione-S-Trfase_C_sf"/>
</dbReference>
<protein>
    <recommendedName>
        <fullName evidence="2">glutathione transferase</fullName>
        <ecNumber evidence="2">2.5.1.18</ecNumber>
    </recommendedName>
</protein>
<feature type="domain" description="GST C-terminal" evidence="8">
    <location>
        <begin position="90"/>
        <end position="222"/>
    </location>
</feature>
<dbReference type="Pfam" id="PF02798">
    <property type="entry name" value="GST_N"/>
    <property type="match status" value="1"/>
</dbReference>
<keyword evidence="3 9" id="KW-0808">Transferase</keyword>
<dbReference type="GO" id="GO:0005634">
    <property type="term" value="C:nucleus"/>
    <property type="evidence" value="ECO:0007669"/>
    <property type="project" value="UniProtKB-ARBA"/>
</dbReference>
<dbReference type="CDD" id="cd03048">
    <property type="entry name" value="GST_N_Ure2p_like"/>
    <property type="match status" value="1"/>
</dbReference>
<sequence length="246" mass="28445">MTKPIRVWMAPPGPNPWKVVIVLEELQVPYEIKSFKFEEIKKKPFIDLNPNGRVPAIEDPNTDIVLWESGAIITYLIEQYDKEHILSYDTLKEKHQCNQWLHFQMSGQGPYFGQAGWFNVLHAEKLPSAIERYQAEVRRIQGVLDGRLKDREWLVGDKMTYADMAFAPWNDRTDALLECAAADKFAGFPHLQAWHERVTRRGSWAKAMETRAVLMDEQGLDWHGMPKGMKNMAEYQAKIKAEEKAG</sequence>
<evidence type="ECO:0000313" key="9">
    <source>
        <dbReference type="EMBL" id="KKY38214.1"/>
    </source>
</evidence>
<dbReference type="FunFam" id="1.20.1050.130:FF:000016">
    <property type="entry name" value="Glutathione S-transferase 1"/>
    <property type="match status" value="1"/>
</dbReference>
<evidence type="ECO:0000256" key="1">
    <source>
        <dbReference type="ARBA" id="ARBA00007409"/>
    </source>
</evidence>
<accession>A0A0G2FWB6</accession>
<dbReference type="Proteomes" id="UP000034680">
    <property type="component" value="Unassembled WGS sequence"/>
</dbReference>
<gene>
    <name evidence="9" type="ORF">UCDDA912_g01802</name>
</gene>
<dbReference type="SUPFAM" id="SSF47616">
    <property type="entry name" value="GST C-terminal domain-like"/>
    <property type="match status" value="1"/>
</dbReference>
<dbReference type="EC" id="2.5.1.18" evidence="2"/>
<proteinExistence type="inferred from homology"/>
<dbReference type="InterPro" id="IPR004045">
    <property type="entry name" value="Glutathione_S-Trfase_N"/>
</dbReference>
<evidence type="ECO:0000256" key="3">
    <source>
        <dbReference type="ARBA" id="ARBA00022679"/>
    </source>
</evidence>
<dbReference type="GO" id="GO:0004364">
    <property type="term" value="F:glutathione transferase activity"/>
    <property type="evidence" value="ECO:0007669"/>
    <property type="project" value="UniProtKB-EC"/>
</dbReference>
<evidence type="ECO:0000256" key="5">
    <source>
        <dbReference type="ARBA" id="ARBA00060024"/>
    </source>
</evidence>
<reference evidence="9 10" key="1">
    <citation type="submission" date="2015-05" db="EMBL/GenBank/DDBJ databases">
        <title>Distinctive expansion of gene families associated with plant cell wall degradation and secondary metabolism in the genomes of grapevine trunk pathogens.</title>
        <authorList>
            <person name="Lawrence D.P."/>
            <person name="Travadon R."/>
            <person name="Rolshausen P.E."/>
            <person name="Baumgartner K."/>
        </authorList>
    </citation>
    <scope>NUCLEOTIDE SEQUENCE [LARGE SCALE GENOMIC DNA]</scope>
    <source>
        <strain evidence="9">DA912</strain>
    </source>
</reference>
<dbReference type="InterPro" id="IPR010987">
    <property type="entry name" value="Glutathione-S-Trfase_C-like"/>
</dbReference>
<dbReference type="SFLD" id="SFLDG01151">
    <property type="entry name" value="Main.2:_Nu-like"/>
    <property type="match status" value="1"/>
</dbReference>
<dbReference type="STRING" id="1214573.A0A0G2FWB6"/>
<reference evidence="9 10" key="2">
    <citation type="submission" date="2015-05" db="EMBL/GenBank/DDBJ databases">
        <authorList>
            <person name="Morales-Cruz A."/>
            <person name="Amrine K.C."/>
            <person name="Cantu D."/>
        </authorList>
    </citation>
    <scope>NUCLEOTIDE SEQUENCE [LARGE SCALE GENOMIC DNA]</scope>
    <source>
        <strain evidence="9">DA912</strain>
    </source>
</reference>
<dbReference type="InterPro" id="IPR036249">
    <property type="entry name" value="Thioredoxin-like_sf"/>
</dbReference>
<dbReference type="SFLD" id="SFLDS00019">
    <property type="entry name" value="Glutathione_Transferase_(cytos"/>
    <property type="match status" value="1"/>
</dbReference>
<keyword evidence="10" id="KW-1185">Reference proteome</keyword>
<evidence type="ECO:0000313" key="10">
    <source>
        <dbReference type="Proteomes" id="UP000034680"/>
    </source>
</evidence>
<comment type="function">
    <text evidence="5">Involved in the oxidative stress response and detoxification.</text>
</comment>
<dbReference type="OrthoDB" id="422574at2759"/>
<evidence type="ECO:0000259" key="8">
    <source>
        <dbReference type="PROSITE" id="PS50405"/>
    </source>
</evidence>
<dbReference type="PANTHER" id="PTHR44051">
    <property type="entry name" value="GLUTATHIONE S-TRANSFERASE-RELATED"/>
    <property type="match status" value="1"/>
</dbReference>
<dbReference type="Pfam" id="PF00043">
    <property type="entry name" value="GST_C"/>
    <property type="match status" value="1"/>
</dbReference>
<dbReference type="Gene3D" id="3.40.30.10">
    <property type="entry name" value="Glutaredoxin"/>
    <property type="match status" value="1"/>
</dbReference>
<dbReference type="EMBL" id="LCUC01000060">
    <property type="protein sequence ID" value="KKY38214.1"/>
    <property type="molecule type" value="Genomic_DNA"/>
</dbReference>
<dbReference type="GO" id="GO:0005737">
    <property type="term" value="C:cytoplasm"/>
    <property type="evidence" value="ECO:0007669"/>
    <property type="project" value="UniProtKB-ARBA"/>
</dbReference>
<dbReference type="PROSITE" id="PS50404">
    <property type="entry name" value="GST_NTER"/>
    <property type="match status" value="1"/>
</dbReference>
<organism evidence="9 10">
    <name type="scientific">Diaporthe ampelina</name>
    <dbReference type="NCBI Taxonomy" id="1214573"/>
    <lineage>
        <taxon>Eukaryota</taxon>
        <taxon>Fungi</taxon>
        <taxon>Dikarya</taxon>
        <taxon>Ascomycota</taxon>
        <taxon>Pezizomycotina</taxon>
        <taxon>Sordariomycetes</taxon>
        <taxon>Sordariomycetidae</taxon>
        <taxon>Diaporthales</taxon>
        <taxon>Diaporthaceae</taxon>
        <taxon>Diaporthe</taxon>
    </lineage>
</organism>
<feature type="domain" description="GST N-terminal" evidence="7">
    <location>
        <begin position="3"/>
        <end position="84"/>
    </location>
</feature>
<dbReference type="Gene3D" id="1.20.1050.10">
    <property type="match status" value="1"/>
</dbReference>
<dbReference type="InterPro" id="IPR004046">
    <property type="entry name" value="GST_C"/>
</dbReference>
<evidence type="ECO:0000256" key="4">
    <source>
        <dbReference type="ARBA" id="ARBA00047960"/>
    </source>
</evidence>
<dbReference type="PANTHER" id="PTHR44051:SF20">
    <property type="entry name" value="GLUTATHIONE TRANSFERASE 1 (EUROFUNG)"/>
    <property type="match status" value="1"/>
</dbReference>
<comment type="catalytic activity">
    <reaction evidence="4">
        <text>RX + glutathione = an S-substituted glutathione + a halide anion + H(+)</text>
        <dbReference type="Rhea" id="RHEA:16437"/>
        <dbReference type="ChEBI" id="CHEBI:15378"/>
        <dbReference type="ChEBI" id="CHEBI:16042"/>
        <dbReference type="ChEBI" id="CHEBI:17792"/>
        <dbReference type="ChEBI" id="CHEBI:57925"/>
        <dbReference type="ChEBI" id="CHEBI:90779"/>
        <dbReference type="EC" id="2.5.1.18"/>
    </reaction>
</comment>
<evidence type="ECO:0000256" key="6">
    <source>
        <dbReference type="RuleBase" id="RU003494"/>
    </source>
</evidence>
<comment type="similarity">
    <text evidence="1 6">Belongs to the GST superfamily.</text>
</comment>
<dbReference type="AlphaFoldDB" id="A0A0G2FWB6"/>
<comment type="caution">
    <text evidence="9">The sequence shown here is derived from an EMBL/GenBank/DDBJ whole genome shotgun (WGS) entry which is preliminary data.</text>
</comment>
<evidence type="ECO:0000256" key="2">
    <source>
        <dbReference type="ARBA" id="ARBA00012452"/>
    </source>
</evidence>